<comment type="caution">
    <text evidence="4">The sequence shown here is derived from an EMBL/GenBank/DDBJ whole genome shotgun (WGS) entry which is preliminary data.</text>
</comment>
<dbReference type="Proteomes" id="UP001168972">
    <property type="component" value="Unassembled WGS sequence"/>
</dbReference>
<feature type="domain" description="Peptidase S1" evidence="3">
    <location>
        <begin position="266"/>
        <end position="422"/>
    </location>
</feature>
<feature type="compositionally biased region" description="Low complexity" evidence="2">
    <location>
        <begin position="16"/>
        <end position="32"/>
    </location>
</feature>
<evidence type="ECO:0000256" key="1">
    <source>
        <dbReference type="ARBA" id="ARBA00023157"/>
    </source>
</evidence>
<protein>
    <recommendedName>
        <fullName evidence="3">Peptidase S1 domain-containing protein</fullName>
    </recommendedName>
</protein>
<gene>
    <name evidence="4" type="ORF">PV327_008973</name>
</gene>
<dbReference type="PROSITE" id="PS00134">
    <property type="entry name" value="TRYPSIN_HIS"/>
    <property type="match status" value="1"/>
</dbReference>
<evidence type="ECO:0000259" key="3">
    <source>
        <dbReference type="PROSITE" id="PS50240"/>
    </source>
</evidence>
<dbReference type="EMBL" id="JAQQBR010000005">
    <property type="protein sequence ID" value="KAK0175204.1"/>
    <property type="molecule type" value="Genomic_DNA"/>
</dbReference>
<dbReference type="PROSITE" id="PS50240">
    <property type="entry name" value="TRYPSIN_DOM"/>
    <property type="match status" value="1"/>
</dbReference>
<evidence type="ECO:0000313" key="4">
    <source>
        <dbReference type="EMBL" id="KAK0175204.1"/>
    </source>
</evidence>
<organism evidence="4 5">
    <name type="scientific">Microctonus hyperodae</name>
    <name type="common">Parasitoid wasp</name>
    <dbReference type="NCBI Taxonomy" id="165561"/>
    <lineage>
        <taxon>Eukaryota</taxon>
        <taxon>Metazoa</taxon>
        <taxon>Ecdysozoa</taxon>
        <taxon>Arthropoda</taxon>
        <taxon>Hexapoda</taxon>
        <taxon>Insecta</taxon>
        <taxon>Pterygota</taxon>
        <taxon>Neoptera</taxon>
        <taxon>Endopterygota</taxon>
        <taxon>Hymenoptera</taxon>
        <taxon>Apocrita</taxon>
        <taxon>Ichneumonoidea</taxon>
        <taxon>Braconidae</taxon>
        <taxon>Euphorinae</taxon>
        <taxon>Microctonus</taxon>
    </lineage>
</organism>
<sequence>MAILLASIEWIDTTESSSSSSQSNSSSSSSSNKTLVPGNKTELINSSRRKRFVRFPASSSYLFDGAGPSARNIGYPISRFSPIQPPVWRQHKSSIWRSPNEFPVRPTMAHRTPRLIFRDDYPTFPSSGIGSSFFQTNQITPDSDEDLRDHRKQQLFGDYPKLDSEKSRNEKKPLWEGDETLCADGQSCEFFLKCWMSAGLLDGSCGGIMFACCQRKDAKASGDLNLLIDTPRDQLHPQLTLDSYTETANDEQCGISSNKQTAQRRIVGGDEAGFGSFPWQAYIRIGSSRCGGTLVNRYHIVTAGHCVAKASPRQVQVTLGDYVVNSASENLPAYTFGVREIRVHPYFKFTPQADRFDVAVLRLDRPVHYMPHISPICLPEKNEDFLGQYGWAAGWGALQAGNLTSYYWEKYSILRVNATLAP</sequence>
<dbReference type="GO" id="GO:0004252">
    <property type="term" value="F:serine-type endopeptidase activity"/>
    <property type="evidence" value="ECO:0007669"/>
    <property type="project" value="InterPro"/>
</dbReference>
<dbReference type="InterPro" id="IPR001254">
    <property type="entry name" value="Trypsin_dom"/>
</dbReference>
<dbReference type="Gene3D" id="2.40.10.10">
    <property type="entry name" value="Trypsin-like serine proteases"/>
    <property type="match status" value="1"/>
</dbReference>
<reference evidence="4" key="1">
    <citation type="journal article" date="2023" name="bioRxiv">
        <title>Scaffold-level genome assemblies of two parasitoid biocontrol wasps reveal the parthenogenesis mechanism and an associated novel virus.</title>
        <authorList>
            <person name="Inwood S."/>
            <person name="Skelly J."/>
            <person name="Guhlin J."/>
            <person name="Harrop T."/>
            <person name="Goldson S."/>
            <person name="Dearden P."/>
        </authorList>
    </citation>
    <scope>NUCLEOTIDE SEQUENCE</scope>
    <source>
        <strain evidence="4">Lincoln</strain>
        <tissue evidence="4">Whole body</tissue>
    </source>
</reference>
<dbReference type="FunFam" id="2.40.10.10:FF:000068">
    <property type="entry name" value="transmembrane protease serine 2"/>
    <property type="match status" value="1"/>
</dbReference>
<dbReference type="InterPro" id="IPR043504">
    <property type="entry name" value="Peptidase_S1_PA_chymotrypsin"/>
</dbReference>
<evidence type="ECO:0000313" key="5">
    <source>
        <dbReference type="Proteomes" id="UP001168972"/>
    </source>
</evidence>
<dbReference type="SMART" id="SM00020">
    <property type="entry name" value="Tryp_SPc"/>
    <property type="match status" value="1"/>
</dbReference>
<reference evidence="4" key="2">
    <citation type="submission" date="2023-03" db="EMBL/GenBank/DDBJ databases">
        <authorList>
            <person name="Inwood S.N."/>
            <person name="Skelly J.G."/>
            <person name="Guhlin J."/>
            <person name="Harrop T.W.R."/>
            <person name="Goldson S.G."/>
            <person name="Dearden P.K."/>
        </authorList>
    </citation>
    <scope>NUCLEOTIDE SEQUENCE</scope>
    <source>
        <strain evidence="4">Lincoln</strain>
        <tissue evidence="4">Whole body</tissue>
    </source>
</reference>
<name>A0AA39FTV7_MICHY</name>
<proteinExistence type="predicted"/>
<keyword evidence="1" id="KW-1015">Disulfide bond</keyword>
<dbReference type="InterPro" id="IPR009003">
    <property type="entry name" value="Peptidase_S1_PA"/>
</dbReference>
<dbReference type="GO" id="GO:0006508">
    <property type="term" value="P:proteolysis"/>
    <property type="evidence" value="ECO:0007669"/>
    <property type="project" value="InterPro"/>
</dbReference>
<dbReference type="PANTHER" id="PTHR24252:SF20">
    <property type="entry name" value="LOW QUALITY PROTEIN: TRANSMEMBRANE PROTEASE SERINE 6"/>
    <property type="match status" value="1"/>
</dbReference>
<evidence type="ECO:0000256" key="2">
    <source>
        <dbReference type="SAM" id="MobiDB-lite"/>
    </source>
</evidence>
<dbReference type="AlphaFoldDB" id="A0AA39FTV7"/>
<feature type="region of interest" description="Disordered" evidence="2">
    <location>
        <begin position="15"/>
        <end position="41"/>
    </location>
</feature>
<dbReference type="Pfam" id="PF00089">
    <property type="entry name" value="Trypsin"/>
    <property type="match status" value="1"/>
</dbReference>
<dbReference type="SUPFAM" id="SSF50494">
    <property type="entry name" value="Trypsin-like serine proteases"/>
    <property type="match status" value="1"/>
</dbReference>
<accession>A0AA39FTV7</accession>
<keyword evidence="5" id="KW-1185">Reference proteome</keyword>
<dbReference type="InterPro" id="IPR018114">
    <property type="entry name" value="TRYPSIN_HIS"/>
</dbReference>
<dbReference type="CDD" id="cd00190">
    <property type="entry name" value="Tryp_SPc"/>
    <property type="match status" value="1"/>
</dbReference>
<dbReference type="PANTHER" id="PTHR24252">
    <property type="entry name" value="ACROSIN-RELATED"/>
    <property type="match status" value="1"/>
</dbReference>